<feature type="transmembrane region" description="Helical" evidence="1">
    <location>
        <begin position="402"/>
        <end position="424"/>
    </location>
</feature>
<keyword evidence="1" id="KW-0472">Membrane</keyword>
<dbReference type="EMBL" id="UINC01009979">
    <property type="protein sequence ID" value="SVA44575.1"/>
    <property type="molecule type" value="Genomic_DNA"/>
</dbReference>
<feature type="transmembrane region" description="Helical" evidence="1">
    <location>
        <begin position="42"/>
        <end position="62"/>
    </location>
</feature>
<keyword evidence="1" id="KW-1133">Transmembrane helix</keyword>
<feature type="transmembrane region" description="Helical" evidence="1">
    <location>
        <begin position="121"/>
        <end position="145"/>
    </location>
</feature>
<feature type="transmembrane region" description="Helical" evidence="1">
    <location>
        <begin position="170"/>
        <end position="190"/>
    </location>
</feature>
<organism evidence="2">
    <name type="scientific">marine metagenome</name>
    <dbReference type="NCBI Taxonomy" id="408172"/>
    <lineage>
        <taxon>unclassified sequences</taxon>
        <taxon>metagenomes</taxon>
        <taxon>ecological metagenomes</taxon>
    </lineage>
</organism>
<accession>A0A381VWD5</accession>
<feature type="transmembrane region" description="Helical" evidence="1">
    <location>
        <begin position="314"/>
        <end position="334"/>
    </location>
</feature>
<name>A0A381VWD5_9ZZZZ</name>
<evidence type="ECO:0000313" key="2">
    <source>
        <dbReference type="EMBL" id="SVA44575.1"/>
    </source>
</evidence>
<protein>
    <submittedName>
        <fullName evidence="2">Uncharacterized protein</fullName>
    </submittedName>
</protein>
<feature type="transmembrane region" description="Helical" evidence="1">
    <location>
        <begin position="83"/>
        <end position="109"/>
    </location>
</feature>
<reference evidence="2" key="1">
    <citation type="submission" date="2018-05" db="EMBL/GenBank/DDBJ databases">
        <authorList>
            <person name="Lanie J.A."/>
            <person name="Ng W.-L."/>
            <person name="Kazmierczak K.M."/>
            <person name="Andrzejewski T.M."/>
            <person name="Davidsen T.M."/>
            <person name="Wayne K.J."/>
            <person name="Tettelin H."/>
            <person name="Glass J.I."/>
            <person name="Rusch D."/>
            <person name="Podicherti R."/>
            <person name="Tsui H.-C.T."/>
            <person name="Winkler M.E."/>
        </authorList>
    </citation>
    <scope>NUCLEOTIDE SEQUENCE</scope>
</reference>
<feature type="transmembrane region" description="Helical" evidence="1">
    <location>
        <begin position="354"/>
        <end position="381"/>
    </location>
</feature>
<feature type="transmembrane region" description="Helical" evidence="1">
    <location>
        <begin position="202"/>
        <end position="222"/>
    </location>
</feature>
<feature type="transmembrane region" description="Helical" evidence="1">
    <location>
        <begin position="478"/>
        <end position="503"/>
    </location>
</feature>
<dbReference type="AlphaFoldDB" id="A0A381VWD5"/>
<sequence>MSKLKVIGALTTALVGFAIFWPPAHAHGFGERYDLPIPLNYFLLGAAATVAVSFVVIGWFMRQGGDDFGYMRINLWSNVAFRLLARILGRLTGLLSVLLLVLTVTAGLYGTGDALDNFTPTFVWIIWWVGVGYIVALIGNVWAIANPWQVVFEWYEKVFCKDGYLRRPPLSWPSSLDSWPALAGFLLFAWIENAYPGSSRPFTLSVLVLIYSAYTWCGMFLFGKYTWLKKGDPFAVLFALFARFSPTETRILKNSEYVDICSLCESGCSSDRDLLDCVDCYECWELSGDFDGSSELRQLSIRPWAVGLSRGESVSTALVAFHITALATVTFDGFSETSAWVAVQNALWPLIDPLPGAAAATIESLGTLFIPAGFAGVYIIVCGSVSRMSGYSLKKPEVARKFVFSLVPIALAYNLSHYISFLLITGQQVVPLISNPFGCGLGDWTGFVCMNGVFPGFEWNLFGTMGYKPNIGLIDARFAWIVSVTALVLGHIISVFTAHVIALRSIRSHNIAVRSQYPMLFLMIFYTAVSLWIIAQPLIS</sequence>
<evidence type="ECO:0000256" key="1">
    <source>
        <dbReference type="SAM" id="Phobius"/>
    </source>
</evidence>
<feature type="transmembrane region" description="Helical" evidence="1">
    <location>
        <begin position="515"/>
        <end position="535"/>
    </location>
</feature>
<keyword evidence="1" id="KW-0812">Transmembrane</keyword>
<gene>
    <name evidence="2" type="ORF">METZ01_LOCUS97429</name>
</gene>
<proteinExistence type="predicted"/>